<dbReference type="SUPFAM" id="SSF53633">
    <property type="entry name" value="Carbamate kinase-like"/>
    <property type="match status" value="1"/>
</dbReference>
<comment type="similarity">
    <text evidence="5 13">Belongs to the aspartokinase family.</text>
</comment>
<comment type="pathway">
    <text evidence="4 14">Amino-acid biosynthesis; L-threonine biosynthesis; L-threonine from L-aspartate: step 1/5.</text>
</comment>
<evidence type="ECO:0000256" key="1">
    <source>
        <dbReference type="ARBA" id="ARBA00003121"/>
    </source>
</evidence>
<comment type="catalytic activity">
    <reaction evidence="12 13">
        <text>L-aspartate + ATP = 4-phospho-L-aspartate + ADP</text>
        <dbReference type="Rhea" id="RHEA:23776"/>
        <dbReference type="ChEBI" id="CHEBI:29991"/>
        <dbReference type="ChEBI" id="CHEBI:30616"/>
        <dbReference type="ChEBI" id="CHEBI:57535"/>
        <dbReference type="ChEBI" id="CHEBI:456216"/>
        <dbReference type="EC" id="2.7.2.4"/>
    </reaction>
</comment>
<reference evidence="16" key="2">
    <citation type="submission" date="2020-09" db="EMBL/GenBank/DDBJ databases">
        <authorList>
            <person name="Sun Q."/>
            <person name="Zhou Y."/>
        </authorList>
    </citation>
    <scope>NUCLEOTIDE SEQUENCE</scope>
    <source>
        <strain evidence="16">CGMCC 1.15760</strain>
    </source>
</reference>
<accession>A0A917G8L5</accession>
<keyword evidence="17" id="KW-1185">Reference proteome</keyword>
<keyword evidence="11" id="KW-0457">Lysine biosynthesis</keyword>
<comment type="pathway">
    <text evidence="2 14">Amino-acid biosynthesis; L-lysine biosynthesis via DAP pathway; (S)-tetrahydrodipicolinate from L-aspartate: step 1/4.</text>
</comment>
<keyword evidence="9" id="KW-0067">ATP-binding</keyword>
<reference evidence="16" key="1">
    <citation type="journal article" date="2014" name="Int. J. Syst. Evol. Microbiol.">
        <title>Complete genome sequence of Corynebacterium casei LMG S-19264T (=DSM 44701T), isolated from a smear-ripened cheese.</title>
        <authorList>
            <consortium name="US DOE Joint Genome Institute (JGI-PGF)"/>
            <person name="Walter F."/>
            <person name="Albersmeier A."/>
            <person name="Kalinowski J."/>
            <person name="Ruckert C."/>
        </authorList>
    </citation>
    <scope>NUCLEOTIDE SEQUENCE</scope>
    <source>
        <strain evidence="16">CGMCC 1.15760</strain>
    </source>
</reference>
<evidence type="ECO:0000256" key="10">
    <source>
        <dbReference type="ARBA" id="ARBA00022915"/>
    </source>
</evidence>
<evidence type="ECO:0000256" key="5">
    <source>
        <dbReference type="ARBA" id="ARBA00010122"/>
    </source>
</evidence>
<dbReference type="EC" id="2.7.2.4" evidence="13"/>
<evidence type="ECO:0000256" key="13">
    <source>
        <dbReference type="RuleBase" id="RU003448"/>
    </source>
</evidence>
<dbReference type="PANTHER" id="PTHR21499:SF68">
    <property type="entry name" value="ASPARTOKINASE 2"/>
    <property type="match status" value="1"/>
</dbReference>
<dbReference type="InterPro" id="IPR045865">
    <property type="entry name" value="ACT-like_dom_sf"/>
</dbReference>
<name>A0A917G8L5_9BACI</name>
<dbReference type="Proteomes" id="UP000616608">
    <property type="component" value="Unassembled WGS sequence"/>
</dbReference>
<dbReference type="PIRSF" id="PIRSF000726">
    <property type="entry name" value="Asp_kin"/>
    <property type="match status" value="1"/>
</dbReference>
<evidence type="ECO:0000256" key="4">
    <source>
        <dbReference type="ARBA" id="ARBA00005139"/>
    </source>
</evidence>
<keyword evidence="14" id="KW-0028">Amino-acid biosynthesis</keyword>
<dbReference type="Gene3D" id="3.30.2130.10">
    <property type="entry name" value="VC0802-like"/>
    <property type="match status" value="1"/>
</dbReference>
<evidence type="ECO:0000256" key="9">
    <source>
        <dbReference type="ARBA" id="ARBA00022840"/>
    </source>
</evidence>
<dbReference type="InterPro" id="IPR001048">
    <property type="entry name" value="Asp/Glu/Uridylate_kinase"/>
</dbReference>
<dbReference type="GO" id="GO:0009090">
    <property type="term" value="P:homoserine biosynthetic process"/>
    <property type="evidence" value="ECO:0007669"/>
    <property type="project" value="TreeGrafter"/>
</dbReference>
<evidence type="ECO:0000256" key="3">
    <source>
        <dbReference type="ARBA" id="ARBA00004986"/>
    </source>
</evidence>
<dbReference type="EMBL" id="BMJT01000007">
    <property type="protein sequence ID" value="GGG28086.1"/>
    <property type="molecule type" value="Genomic_DNA"/>
</dbReference>
<comment type="pathway">
    <text evidence="3 14">Amino-acid biosynthesis; L-methionine biosynthesis via de novo pathway; L-homoserine from L-aspartate: step 1/3.</text>
</comment>
<gene>
    <name evidence="16" type="primary">lysC</name>
    <name evidence="16" type="ORF">GCM10007425_23420</name>
</gene>
<dbReference type="RefSeq" id="WP_188615240.1">
    <property type="nucleotide sequence ID" value="NZ_BMJT01000007.1"/>
</dbReference>
<dbReference type="GO" id="GO:0009089">
    <property type="term" value="P:lysine biosynthetic process via diaminopimelate"/>
    <property type="evidence" value="ECO:0007669"/>
    <property type="project" value="InterPro"/>
</dbReference>
<dbReference type="InterPro" id="IPR036393">
    <property type="entry name" value="AceGlu_kinase-like_sf"/>
</dbReference>
<dbReference type="AlphaFoldDB" id="A0A917G8L5"/>
<evidence type="ECO:0000256" key="11">
    <source>
        <dbReference type="ARBA" id="ARBA00023154"/>
    </source>
</evidence>
<dbReference type="GO" id="GO:0004072">
    <property type="term" value="F:aspartate kinase activity"/>
    <property type="evidence" value="ECO:0007669"/>
    <property type="project" value="UniProtKB-EC"/>
</dbReference>
<evidence type="ECO:0000313" key="17">
    <source>
        <dbReference type="Proteomes" id="UP000616608"/>
    </source>
</evidence>
<dbReference type="CDD" id="cd04913">
    <property type="entry name" value="ACT_AKii-LysC-BS-like_1"/>
    <property type="match status" value="1"/>
</dbReference>
<comment type="function">
    <text evidence="1">Catalyzes the phosphorylation of the beta-carboxyl group of aspartic acid with ATP to yield 4-phospho-L-aspartate, which is involved in the branched biosynthetic pathway leading to the biosynthesis of amino acids threonine, isoleucine and methionine.</text>
</comment>
<dbReference type="Pfam" id="PF22468">
    <property type="entry name" value="ACT_9"/>
    <property type="match status" value="1"/>
</dbReference>
<dbReference type="NCBIfam" id="TIGR00657">
    <property type="entry name" value="asp_kinases"/>
    <property type="match status" value="1"/>
</dbReference>
<evidence type="ECO:0000259" key="15">
    <source>
        <dbReference type="PROSITE" id="PS51671"/>
    </source>
</evidence>
<dbReference type="CDD" id="cd04923">
    <property type="entry name" value="ACT_AK-LysC-DapG-like_2"/>
    <property type="match status" value="1"/>
</dbReference>
<keyword evidence="6 13" id="KW-0808">Transferase</keyword>
<dbReference type="InterPro" id="IPR001341">
    <property type="entry name" value="Asp_kinase"/>
</dbReference>
<comment type="caution">
    <text evidence="16">The sequence shown here is derived from an EMBL/GenBank/DDBJ whole genome shotgun (WGS) entry which is preliminary data.</text>
</comment>
<keyword evidence="8 13" id="KW-0418">Kinase</keyword>
<organism evidence="16 17">
    <name type="scientific">Lysinibacillus alkalisoli</name>
    <dbReference type="NCBI Taxonomy" id="1911548"/>
    <lineage>
        <taxon>Bacteria</taxon>
        <taxon>Bacillati</taxon>
        <taxon>Bacillota</taxon>
        <taxon>Bacilli</taxon>
        <taxon>Bacillales</taxon>
        <taxon>Bacillaceae</taxon>
        <taxon>Lysinibacillus</taxon>
    </lineage>
</organism>
<feature type="domain" description="ACT" evidence="15">
    <location>
        <begin position="331"/>
        <end position="393"/>
    </location>
</feature>
<evidence type="ECO:0000256" key="12">
    <source>
        <dbReference type="ARBA" id="ARBA00047872"/>
    </source>
</evidence>
<dbReference type="PROSITE" id="PS51671">
    <property type="entry name" value="ACT"/>
    <property type="match status" value="1"/>
</dbReference>
<evidence type="ECO:0000256" key="7">
    <source>
        <dbReference type="ARBA" id="ARBA00022741"/>
    </source>
</evidence>
<evidence type="ECO:0000313" key="16">
    <source>
        <dbReference type="EMBL" id="GGG28086.1"/>
    </source>
</evidence>
<evidence type="ECO:0000256" key="2">
    <source>
        <dbReference type="ARBA" id="ARBA00004766"/>
    </source>
</evidence>
<evidence type="ECO:0000256" key="8">
    <source>
        <dbReference type="ARBA" id="ARBA00022777"/>
    </source>
</evidence>
<evidence type="ECO:0000256" key="6">
    <source>
        <dbReference type="ARBA" id="ARBA00022679"/>
    </source>
</evidence>
<dbReference type="Pfam" id="PF00696">
    <property type="entry name" value="AA_kinase"/>
    <property type="match status" value="1"/>
</dbReference>
<dbReference type="InterPro" id="IPR002912">
    <property type="entry name" value="ACT_dom"/>
</dbReference>
<dbReference type="PANTHER" id="PTHR21499">
    <property type="entry name" value="ASPARTATE KINASE"/>
    <property type="match status" value="1"/>
</dbReference>
<keyword evidence="7" id="KW-0547">Nucleotide-binding</keyword>
<protein>
    <recommendedName>
        <fullName evidence="13">Aspartokinase</fullName>
        <ecNumber evidence="13">2.7.2.4</ecNumber>
    </recommendedName>
</protein>
<dbReference type="GO" id="GO:0019877">
    <property type="term" value="P:diaminopimelate biosynthetic process"/>
    <property type="evidence" value="ECO:0007669"/>
    <property type="project" value="UniProtKB-KW"/>
</dbReference>
<dbReference type="SUPFAM" id="SSF55021">
    <property type="entry name" value="ACT-like"/>
    <property type="match status" value="2"/>
</dbReference>
<sequence>MAVIVVKIGAQTLQSIDSTLQVVDQIKQLHDTHQVVVITAGVHTDFPTQTLQREQALWYAASAQQTSATLAMSLQNAGMPALALTARQAGVYTDASYLAARITDIRPTEVNNALQKGCIVVIGGNQGMTKQEVTYLGEGGAEATAVAMAQQINAQQVMILSTHDGIHTADQSVITEATHLTEISYDELLEFAHLGAHMIHPRAIELAKQFEMPIVMKSLLSQKATIVKGEKEMEKDMIVRGVAFEADIIRLTVGYEQQEQVSLSALFNKLAQHHINVDIIVQARLNEIQPTVSFSIAKEQFAETIKVLEDHKAQLGFAFADFEIGLAKVSIIGSAMASNPGVAARMFDCLAKASIEVKMVSTSEIKVSVVVPQEEMIHAAKTLHGEFELTTEV</sequence>
<dbReference type="Gene3D" id="3.40.1160.10">
    <property type="entry name" value="Acetylglutamate kinase-like"/>
    <property type="match status" value="1"/>
</dbReference>
<dbReference type="InterPro" id="IPR054352">
    <property type="entry name" value="ACT_Aspartokinase"/>
</dbReference>
<dbReference type="InterPro" id="IPR005260">
    <property type="entry name" value="Asp_kin_monofn"/>
</dbReference>
<keyword evidence="10" id="KW-0220">Diaminopimelate biosynthesis</keyword>
<dbReference type="GO" id="GO:0005829">
    <property type="term" value="C:cytosol"/>
    <property type="evidence" value="ECO:0007669"/>
    <property type="project" value="TreeGrafter"/>
</dbReference>
<evidence type="ECO:0000256" key="14">
    <source>
        <dbReference type="RuleBase" id="RU004249"/>
    </source>
</evidence>
<dbReference type="GO" id="GO:0005524">
    <property type="term" value="F:ATP binding"/>
    <property type="evidence" value="ECO:0007669"/>
    <property type="project" value="UniProtKB-KW"/>
</dbReference>
<proteinExistence type="inferred from homology"/>
<dbReference type="FunFam" id="3.30.2130.10:FF:000001">
    <property type="entry name" value="Bifunctional aspartokinase/homoserine dehydrogenase"/>
    <property type="match status" value="1"/>
</dbReference>